<feature type="transmembrane region" description="Helical" evidence="1">
    <location>
        <begin position="116"/>
        <end position="136"/>
    </location>
</feature>
<name>A0A841ATC4_9MICO</name>
<comment type="caution">
    <text evidence="2">The sequence shown here is derived from an EMBL/GenBank/DDBJ whole genome shotgun (WGS) entry which is preliminary data.</text>
</comment>
<dbReference type="Pfam" id="PF11377">
    <property type="entry name" value="DUF3180"/>
    <property type="match status" value="1"/>
</dbReference>
<feature type="transmembrane region" description="Helical" evidence="1">
    <location>
        <begin position="41"/>
        <end position="60"/>
    </location>
</feature>
<evidence type="ECO:0000313" key="2">
    <source>
        <dbReference type="EMBL" id="MBB5845192.1"/>
    </source>
</evidence>
<dbReference type="AlphaFoldDB" id="A0A841ATC4"/>
<evidence type="ECO:0000256" key="1">
    <source>
        <dbReference type="SAM" id="Phobius"/>
    </source>
</evidence>
<dbReference type="EMBL" id="JACHMJ010000001">
    <property type="protein sequence ID" value="MBB5845192.1"/>
    <property type="molecule type" value="Genomic_DNA"/>
</dbReference>
<dbReference type="GO" id="GO:0016740">
    <property type="term" value="F:transferase activity"/>
    <property type="evidence" value="ECO:0007669"/>
    <property type="project" value="UniProtKB-KW"/>
</dbReference>
<dbReference type="InterPro" id="IPR021517">
    <property type="entry name" value="DUF3180"/>
</dbReference>
<accession>A0A841ATC4</accession>
<gene>
    <name evidence="2" type="ORF">HD599_003515</name>
</gene>
<reference evidence="2 3" key="1">
    <citation type="submission" date="2020-08" db="EMBL/GenBank/DDBJ databases">
        <title>Sequencing the genomes of 1000 actinobacteria strains.</title>
        <authorList>
            <person name="Klenk H.-P."/>
        </authorList>
    </citation>
    <scope>NUCLEOTIDE SEQUENCE [LARGE SCALE GENOMIC DNA]</scope>
    <source>
        <strain evidence="2 3">DSM 105784</strain>
    </source>
</reference>
<dbReference type="Proteomes" id="UP000536685">
    <property type="component" value="Unassembled WGS sequence"/>
</dbReference>
<keyword evidence="1" id="KW-0472">Membrane</keyword>
<feature type="transmembrane region" description="Helical" evidence="1">
    <location>
        <begin position="81"/>
        <end position="104"/>
    </location>
</feature>
<organism evidence="2 3">
    <name type="scientific">Conyzicola lurida</name>
    <dbReference type="NCBI Taxonomy" id="1172621"/>
    <lineage>
        <taxon>Bacteria</taxon>
        <taxon>Bacillati</taxon>
        <taxon>Actinomycetota</taxon>
        <taxon>Actinomycetes</taxon>
        <taxon>Micrococcales</taxon>
        <taxon>Microbacteriaceae</taxon>
        <taxon>Conyzicola</taxon>
    </lineage>
</organism>
<keyword evidence="2" id="KW-0808">Transferase</keyword>
<keyword evidence="1" id="KW-0812">Transmembrane</keyword>
<sequence>MTRTRPSLLVAVALLGAALGWLLETALVASGRATFIPPVTLAAALALIAVIVVVMALPVFRVVRGTAKSRIDPFYATRVVLLAKATSITGALLGGAAVAILVYLLTRSVTPPTASLGLSVATVVAGVLLLVGGLVAEKMCTLPPSDDDDSTHLPASQDHV</sequence>
<keyword evidence="1" id="KW-1133">Transmembrane helix</keyword>
<protein>
    <submittedName>
        <fullName evidence="2">4-hydroxybenzoate polyprenyltransferase</fullName>
    </submittedName>
</protein>
<dbReference type="RefSeq" id="WP_184240079.1">
    <property type="nucleotide sequence ID" value="NZ_JACHMJ010000001.1"/>
</dbReference>
<proteinExistence type="predicted"/>
<evidence type="ECO:0000313" key="3">
    <source>
        <dbReference type="Proteomes" id="UP000536685"/>
    </source>
</evidence>
<keyword evidence="3" id="KW-1185">Reference proteome</keyword>